<dbReference type="GO" id="GO:0071973">
    <property type="term" value="P:bacterial-type flagellum-dependent cell motility"/>
    <property type="evidence" value="ECO:0007669"/>
    <property type="project" value="InterPro"/>
</dbReference>
<feature type="domain" description="Flagellar M-ring N-terminal" evidence="12">
    <location>
        <begin position="31"/>
        <end position="204"/>
    </location>
</feature>
<keyword evidence="7 11" id="KW-0472">Membrane</keyword>
<dbReference type="AlphaFoldDB" id="A0A2M9FYE2"/>
<feature type="transmembrane region" description="Helical" evidence="11">
    <location>
        <begin position="6"/>
        <end position="27"/>
    </location>
</feature>
<evidence type="ECO:0000256" key="1">
    <source>
        <dbReference type="ARBA" id="ARBA00004117"/>
    </source>
</evidence>
<dbReference type="InterPro" id="IPR013556">
    <property type="entry name" value="Flag_M-ring_C"/>
</dbReference>
<evidence type="ECO:0000256" key="10">
    <source>
        <dbReference type="SAM" id="MobiDB-lite"/>
    </source>
</evidence>
<evidence type="ECO:0000256" key="2">
    <source>
        <dbReference type="ARBA" id="ARBA00004651"/>
    </source>
</evidence>
<dbReference type="Pfam" id="PF01514">
    <property type="entry name" value="YscJ_FliF"/>
    <property type="match status" value="1"/>
</dbReference>
<evidence type="ECO:0000256" key="9">
    <source>
        <dbReference type="PIRNR" id="PIRNR004862"/>
    </source>
</evidence>
<organism evidence="14 15">
    <name type="scientific">Minwuia thermotolerans</name>
    <dbReference type="NCBI Taxonomy" id="2056226"/>
    <lineage>
        <taxon>Bacteria</taxon>
        <taxon>Pseudomonadati</taxon>
        <taxon>Pseudomonadota</taxon>
        <taxon>Alphaproteobacteria</taxon>
        <taxon>Minwuiales</taxon>
        <taxon>Minwuiaceae</taxon>
        <taxon>Minwuia</taxon>
    </lineage>
</organism>
<dbReference type="Gene3D" id="3.30.300.30">
    <property type="match status" value="1"/>
</dbReference>
<dbReference type="PANTHER" id="PTHR30046">
    <property type="entry name" value="FLAGELLAR M-RING PROTEIN"/>
    <property type="match status" value="1"/>
</dbReference>
<sequence>MKNLGLTRLVLIAGVTLSVIVFFVFLASRVAKPDMALLYKELAPADAANIVAMLESREIPYEIRGNGGEIYVPRDQVARQRMAAAEEGLPLGGSVGYEIFDKTDSLGTTNFVQNVNLLRALEGELSRTIGSLDRVDAARVHLVLPKREVFQREDRQPSASIVLKMRGNLGRDRVSAIQNLVAAAVPNLDPGRVSVVDSRGNLLSRSLDGGEDPLSAPSALQELRLGHERRIKHAVESLLEQTIGAGRVRAEVAVEIQHDRVTTQSETYDPDGQVVRSTQLREETSSTNEGNAQDAVTVANNLPGQDIGAGATEQTSNKESVTEETTNFEISQQVRTEVREAGVIERLSVAVLVDGNYRTDAEGNRTYEPRTEDELEELGRLVRSAVGYNEERGDTVEISNLRFADVDAVFEEPVAEEFEVAGLGKAELIRIGETAALGLIALLVMLLVVRPMLSRILATGNMDAADDSLALAGASGNINAALAAAGRQAEGNLSLPPPSGQGGDGGMPALPAAEQRPPSPTIDLSHVEGRVKESSLKKIAEIVEKHPEEAVAILRNWLYQDR</sequence>
<evidence type="ECO:0000256" key="8">
    <source>
        <dbReference type="ARBA" id="ARBA00023143"/>
    </source>
</evidence>
<keyword evidence="5 11" id="KW-0812">Transmembrane</keyword>
<evidence type="ECO:0000256" key="5">
    <source>
        <dbReference type="ARBA" id="ARBA00022692"/>
    </source>
</evidence>
<keyword evidence="6 11" id="KW-1133">Transmembrane helix</keyword>
<comment type="similarity">
    <text evidence="3 9">Belongs to the FliF family.</text>
</comment>
<feature type="transmembrane region" description="Helical" evidence="11">
    <location>
        <begin position="435"/>
        <end position="453"/>
    </location>
</feature>
<evidence type="ECO:0000313" key="15">
    <source>
        <dbReference type="Proteomes" id="UP000229498"/>
    </source>
</evidence>
<comment type="caution">
    <text evidence="14">The sequence shown here is derived from an EMBL/GenBank/DDBJ whole genome shotgun (WGS) entry which is preliminary data.</text>
</comment>
<keyword evidence="14" id="KW-0966">Cell projection</keyword>
<dbReference type="NCBIfam" id="TIGR00206">
    <property type="entry name" value="fliF"/>
    <property type="match status" value="1"/>
</dbReference>
<evidence type="ECO:0000256" key="7">
    <source>
        <dbReference type="ARBA" id="ARBA00023136"/>
    </source>
</evidence>
<dbReference type="OrthoDB" id="9807026at2"/>
<evidence type="ECO:0000259" key="13">
    <source>
        <dbReference type="Pfam" id="PF08345"/>
    </source>
</evidence>
<dbReference type="InterPro" id="IPR000067">
    <property type="entry name" value="FlgMring_FliF"/>
</dbReference>
<keyword evidence="14" id="KW-0282">Flagellum</keyword>
<evidence type="ECO:0000256" key="11">
    <source>
        <dbReference type="SAM" id="Phobius"/>
    </source>
</evidence>
<reference evidence="14 15" key="1">
    <citation type="submission" date="2017-11" db="EMBL/GenBank/DDBJ databases">
        <title>Draft genome sequence of Rhizobiales bacterium SY3-13.</title>
        <authorList>
            <person name="Sun C."/>
        </authorList>
    </citation>
    <scope>NUCLEOTIDE SEQUENCE [LARGE SCALE GENOMIC DNA]</scope>
    <source>
        <strain evidence="14 15">SY3-13</strain>
    </source>
</reference>
<evidence type="ECO:0000259" key="12">
    <source>
        <dbReference type="Pfam" id="PF01514"/>
    </source>
</evidence>
<keyword evidence="8 9" id="KW-0975">Bacterial flagellum</keyword>
<dbReference type="GO" id="GO:0003774">
    <property type="term" value="F:cytoskeletal motor activity"/>
    <property type="evidence" value="ECO:0007669"/>
    <property type="project" value="InterPro"/>
</dbReference>
<evidence type="ECO:0000313" key="14">
    <source>
        <dbReference type="EMBL" id="PJK28478.1"/>
    </source>
</evidence>
<evidence type="ECO:0000256" key="4">
    <source>
        <dbReference type="ARBA" id="ARBA00022475"/>
    </source>
</evidence>
<dbReference type="GO" id="GO:0005886">
    <property type="term" value="C:plasma membrane"/>
    <property type="evidence" value="ECO:0007669"/>
    <property type="project" value="UniProtKB-SubCell"/>
</dbReference>
<dbReference type="Pfam" id="PF08345">
    <property type="entry name" value="YscJ_FliF_C"/>
    <property type="match status" value="1"/>
</dbReference>
<dbReference type="InterPro" id="IPR006182">
    <property type="entry name" value="FliF_N_dom"/>
</dbReference>
<proteinExistence type="inferred from homology"/>
<feature type="region of interest" description="Disordered" evidence="10">
    <location>
        <begin position="302"/>
        <end position="321"/>
    </location>
</feature>
<dbReference type="InterPro" id="IPR043427">
    <property type="entry name" value="YscJ/FliF"/>
</dbReference>
<gene>
    <name evidence="14" type="primary">fliF</name>
    <name evidence="14" type="ORF">CVT23_17275</name>
</gene>
<dbReference type="GO" id="GO:0009431">
    <property type="term" value="C:bacterial-type flagellum basal body, MS ring"/>
    <property type="evidence" value="ECO:0007669"/>
    <property type="project" value="InterPro"/>
</dbReference>
<feature type="domain" description="Flagellar M-ring C-terminal" evidence="13">
    <location>
        <begin position="239"/>
        <end position="403"/>
    </location>
</feature>
<comment type="function">
    <text evidence="9">The M ring may be actively involved in energy transduction.</text>
</comment>
<keyword evidence="15" id="KW-1185">Reference proteome</keyword>
<keyword evidence="4" id="KW-1003">Cell membrane</keyword>
<feature type="region of interest" description="Disordered" evidence="10">
    <location>
        <begin position="489"/>
        <end position="524"/>
    </location>
</feature>
<dbReference type="EMBL" id="PHIG01000044">
    <property type="protein sequence ID" value="PJK28478.1"/>
    <property type="molecule type" value="Genomic_DNA"/>
</dbReference>
<feature type="compositionally biased region" description="Polar residues" evidence="10">
    <location>
        <begin position="312"/>
        <end position="321"/>
    </location>
</feature>
<dbReference type="PANTHER" id="PTHR30046:SF0">
    <property type="entry name" value="FLAGELLAR M-RING PROTEIN"/>
    <property type="match status" value="1"/>
</dbReference>
<name>A0A2M9FYE2_9PROT</name>
<keyword evidence="14" id="KW-0969">Cilium</keyword>
<dbReference type="Proteomes" id="UP000229498">
    <property type="component" value="Unassembled WGS sequence"/>
</dbReference>
<evidence type="ECO:0000256" key="3">
    <source>
        <dbReference type="ARBA" id="ARBA00007971"/>
    </source>
</evidence>
<dbReference type="PIRSF" id="PIRSF004862">
    <property type="entry name" value="FliF"/>
    <property type="match status" value="1"/>
</dbReference>
<comment type="subcellular location">
    <subcellularLocation>
        <location evidence="1 9">Bacterial flagellum basal body</location>
    </subcellularLocation>
    <subcellularLocation>
        <location evidence="2">Cell membrane</location>
        <topology evidence="2">Multi-pass membrane protein</topology>
    </subcellularLocation>
</comment>
<dbReference type="InterPro" id="IPR045851">
    <property type="entry name" value="AMP-bd_C_sf"/>
</dbReference>
<dbReference type="PRINTS" id="PR01009">
    <property type="entry name" value="FLGMRINGFLIF"/>
</dbReference>
<accession>A0A2M9FYE2</accession>
<protein>
    <recommendedName>
        <fullName evidence="9">Flagellar M-ring protein</fullName>
    </recommendedName>
</protein>
<evidence type="ECO:0000256" key="6">
    <source>
        <dbReference type="ARBA" id="ARBA00022989"/>
    </source>
</evidence>